<dbReference type="GO" id="GO:0005524">
    <property type="term" value="F:ATP binding"/>
    <property type="evidence" value="ECO:0007669"/>
    <property type="project" value="InterPro"/>
</dbReference>
<feature type="domain" description="ABC transporter" evidence="1">
    <location>
        <begin position="7"/>
        <end position="60"/>
    </location>
</feature>
<dbReference type="InterPro" id="IPR015854">
    <property type="entry name" value="ABC_transpr_LolD-like"/>
</dbReference>
<dbReference type="GO" id="GO:0005886">
    <property type="term" value="C:plasma membrane"/>
    <property type="evidence" value="ECO:0007669"/>
    <property type="project" value="TreeGrafter"/>
</dbReference>
<protein>
    <recommendedName>
        <fullName evidence="1">ABC transporter domain-containing protein</fullName>
    </recommendedName>
</protein>
<dbReference type="InterPro" id="IPR003439">
    <property type="entry name" value="ABC_transporter-like_ATP-bd"/>
</dbReference>
<proteinExistence type="predicted"/>
<dbReference type="KEGG" id="byl:A4V09_23955"/>
<accession>A0A1V0QEQ5</accession>
<evidence type="ECO:0000313" key="3">
    <source>
        <dbReference type="Proteomes" id="UP000092574"/>
    </source>
</evidence>
<reference evidence="2" key="1">
    <citation type="submission" date="2017-04" db="EMBL/GenBank/DDBJ databases">
        <title>Complete Genome Sequences of Twelve Strains of a Stable Defined Moderately Diverse Mouse Microbiota 2 (sDMDMm2).</title>
        <authorList>
            <person name="Uchimura Y."/>
            <person name="Wyss M."/>
            <person name="Brugiroux S."/>
            <person name="Limenitakis J.P."/>
            <person name="Stecher B."/>
            <person name="McCoy K.D."/>
            <person name="Macpherson A.J."/>
        </authorList>
    </citation>
    <scope>NUCLEOTIDE SEQUENCE</scope>
    <source>
        <strain evidence="2">YL58</strain>
    </source>
</reference>
<evidence type="ECO:0000259" key="1">
    <source>
        <dbReference type="Pfam" id="PF00005"/>
    </source>
</evidence>
<gene>
    <name evidence="2" type="ORF">A4V09_23955</name>
</gene>
<dbReference type="PANTHER" id="PTHR24220">
    <property type="entry name" value="IMPORT ATP-BINDING PROTEIN"/>
    <property type="match status" value="1"/>
</dbReference>
<dbReference type="EMBL" id="CP015405">
    <property type="protein sequence ID" value="ARE64881.1"/>
    <property type="molecule type" value="Genomic_DNA"/>
</dbReference>
<organism evidence="2 3">
    <name type="scientific">Blautia pseudococcoides</name>
    <dbReference type="NCBI Taxonomy" id="1796616"/>
    <lineage>
        <taxon>Bacteria</taxon>
        <taxon>Bacillati</taxon>
        <taxon>Bacillota</taxon>
        <taxon>Clostridia</taxon>
        <taxon>Lachnospirales</taxon>
        <taxon>Lachnospiraceae</taxon>
        <taxon>Blautia</taxon>
    </lineage>
</organism>
<dbReference type="InterPro" id="IPR027417">
    <property type="entry name" value="P-loop_NTPase"/>
</dbReference>
<dbReference type="GO" id="GO:0016887">
    <property type="term" value="F:ATP hydrolysis activity"/>
    <property type="evidence" value="ECO:0007669"/>
    <property type="project" value="InterPro"/>
</dbReference>
<sequence length="104" mass="11570">MVKIRKSEKRELISNALSQVGLAGYEKRKIYTLSGGEQQRVALAKIIVKSPKIILADEPTGSLDEVNRDYVLKVLEKFNEEGKTVIVVTHDSCVASCAKRHICL</sequence>
<dbReference type="RefSeq" id="WP_084043488.1">
    <property type="nucleotide sequence ID" value="NZ_JBCLTA010000016.1"/>
</dbReference>
<evidence type="ECO:0000313" key="2">
    <source>
        <dbReference type="EMBL" id="ARE64881.1"/>
    </source>
</evidence>
<keyword evidence="3" id="KW-1185">Reference proteome</keyword>
<dbReference type="AlphaFoldDB" id="A0A1V0QEQ5"/>
<dbReference type="Pfam" id="PF00005">
    <property type="entry name" value="ABC_tran"/>
    <property type="match status" value="1"/>
</dbReference>
<dbReference type="Gene3D" id="3.40.50.300">
    <property type="entry name" value="P-loop containing nucleotide triphosphate hydrolases"/>
    <property type="match status" value="1"/>
</dbReference>
<dbReference type="GO" id="GO:0022857">
    <property type="term" value="F:transmembrane transporter activity"/>
    <property type="evidence" value="ECO:0007669"/>
    <property type="project" value="TreeGrafter"/>
</dbReference>
<dbReference type="Proteomes" id="UP000092574">
    <property type="component" value="Chromosome"/>
</dbReference>
<name>A0A1V0QEQ5_9FIRM</name>
<dbReference type="PANTHER" id="PTHR24220:SF86">
    <property type="entry name" value="ABC TRANSPORTER ABCH.1"/>
    <property type="match status" value="1"/>
</dbReference>
<dbReference type="SUPFAM" id="SSF52540">
    <property type="entry name" value="P-loop containing nucleoside triphosphate hydrolases"/>
    <property type="match status" value="1"/>
</dbReference>
<dbReference type="STRING" id="1796616.A4V09_23955"/>